<keyword evidence="8" id="KW-0238">DNA-binding</keyword>
<dbReference type="GO" id="GO:0000166">
    <property type="term" value="F:nucleotide binding"/>
    <property type="evidence" value="ECO:0007669"/>
    <property type="project" value="InterPro"/>
</dbReference>
<gene>
    <name evidence="11" type="ORF">K457DRAFT_26409</name>
</gene>
<evidence type="ECO:0000256" key="8">
    <source>
        <dbReference type="ARBA" id="ARBA00023125"/>
    </source>
</evidence>
<dbReference type="Gene3D" id="3.90.1600.10">
    <property type="entry name" value="Palm domain of DNA polymerase"/>
    <property type="match status" value="2"/>
</dbReference>
<evidence type="ECO:0000256" key="4">
    <source>
        <dbReference type="ARBA" id="ARBA00022679"/>
    </source>
</evidence>
<organism evidence="11 12">
    <name type="scientific">Linnemannia elongata AG-77</name>
    <dbReference type="NCBI Taxonomy" id="1314771"/>
    <lineage>
        <taxon>Eukaryota</taxon>
        <taxon>Fungi</taxon>
        <taxon>Fungi incertae sedis</taxon>
        <taxon>Mucoromycota</taxon>
        <taxon>Mortierellomycotina</taxon>
        <taxon>Mortierellomycetes</taxon>
        <taxon>Mortierellales</taxon>
        <taxon>Mortierellaceae</taxon>
        <taxon>Linnemannia</taxon>
    </lineage>
</organism>
<dbReference type="InterPro" id="IPR004868">
    <property type="entry name" value="DNA-dir_DNA_pol_B_mt/vir"/>
</dbReference>
<name>A0A197JAH0_9FUNG</name>
<dbReference type="GO" id="GO:0006260">
    <property type="term" value="P:DNA replication"/>
    <property type="evidence" value="ECO:0007669"/>
    <property type="project" value="UniProtKB-KW"/>
</dbReference>
<dbReference type="AlphaFoldDB" id="A0A197JAH0"/>
<evidence type="ECO:0000259" key="10">
    <source>
        <dbReference type="Pfam" id="PF03175"/>
    </source>
</evidence>
<keyword evidence="6" id="KW-0235">DNA replication</keyword>
<keyword evidence="4" id="KW-0808">Transferase</keyword>
<dbReference type="PANTHER" id="PTHR33568:SF3">
    <property type="entry name" value="DNA-DIRECTED DNA POLYMERASE"/>
    <property type="match status" value="1"/>
</dbReference>
<reference evidence="11 12" key="1">
    <citation type="submission" date="2016-05" db="EMBL/GenBank/DDBJ databases">
        <title>Genome sequencing reveals origins of a unique bacterial endosymbiosis in the earliest lineages of terrestrial Fungi.</title>
        <authorList>
            <consortium name="DOE Joint Genome Institute"/>
            <person name="Uehling J."/>
            <person name="Gryganskyi A."/>
            <person name="Hameed K."/>
            <person name="Tschaplinski T."/>
            <person name="Misztal P."/>
            <person name="Wu S."/>
            <person name="Desiro A."/>
            <person name="Vande Pol N."/>
            <person name="Du Z.-Y."/>
            <person name="Zienkiewicz A."/>
            <person name="Zienkiewicz K."/>
            <person name="Morin E."/>
            <person name="Tisserant E."/>
            <person name="Splivallo R."/>
            <person name="Hainaut M."/>
            <person name="Henrissat B."/>
            <person name="Ohm R."/>
            <person name="Kuo A."/>
            <person name="Yan J."/>
            <person name="Lipzen A."/>
            <person name="Nolan M."/>
            <person name="Labutti K."/>
            <person name="Barry K."/>
            <person name="Goldstein A."/>
            <person name="Labbe J."/>
            <person name="Schadt C."/>
            <person name="Tuskan G."/>
            <person name="Grigoriev I."/>
            <person name="Martin F."/>
            <person name="Vilgalys R."/>
            <person name="Bonito G."/>
        </authorList>
    </citation>
    <scope>NUCLEOTIDE SEQUENCE [LARGE SCALE GENOMIC DNA]</scope>
    <source>
        <strain evidence="11 12">AG-77</strain>
    </source>
</reference>
<dbReference type="GO" id="GO:0003887">
    <property type="term" value="F:DNA-directed DNA polymerase activity"/>
    <property type="evidence" value="ECO:0007669"/>
    <property type="project" value="UniProtKB-KW"/>
</dbReference>
<comment type="catalytic activity">
    <reaction evidence="9">
        <text>DNA(n) + a 2'-deoxyribonucleoside 5'-triphosphate = DNA(n+1) + diphosphate</text>
        <dbReference type="Rhea" id="RHEA:22508"/>
        <dbReference type="Rhea" id="RHEA-COMP:17339"/>
        <dbReference type="Rhea" id="RHEA-COMP:17340"/>
        <dbReference type="ChEBI" id="CHEBI:33019"/>
        <dbReference type="ChEBI" id="CHEBI:61560"/>
        <dbReference type="ChEBI" id="CHEBI:173112"/>
        <dbReference type="EC" id="2.7.7.7"/>
    </reaction>
</comment>
<evidence type="ECO:0000256" key="7">
    <source>
        <dbReference type="ARBA" id="ARBA00022932"/>
    </source>
</evidence>
<dbReference type="InterPro" id="IPR023211">
    <property type="entry name" value="DNA_pol_palm_dom_sf"/>
</dbReference>
<dbReference type="InterPro" id="IPR043502">
    <property type="entry name" value="DNA/RNA_pol_sf"/>
</dbReference>
<dbReference type="PANTHER" id="PTHR33568">
    <property type="entry name" value="DNA POLYMERASE"/>
    <property type="match status" value="1"/>
</dbReference>
<evidence type="ECO:0000256" key="9">
    <source>
        <dbReference type="ARBA" id="ARBA00049244"/>
    </source>
</evidence>
<evidence type="ECO:0000256" key="2">
    <source>
        <dbReference type="ARBA" id="ARBA00012417"/>
    </source>
</evidence>
<dbReference type="InterPro" id="IPR012337">
    <property type="entry name" value="RNaseH-like_sf"/>
</dbReference>
<evidence type="ECO:0000313" key="11">
    <source>
        <dbReference type="EMBL" id="OAQ22100.1"/>
    </source>
</evidence>
<dbReference type="InterPro" id="IPR017964">
    <property type="entry name" value="DNA-dir_DNA_pol_B_CS"/>
</dbReference>
<evidence type="ECO:0000256" key="5">
    <source>
        <dbReference type="ARBA" id="ARBA00022695"/>
    </source>
</evidence>
<evidence type="ECO:0000256" key="1">
    <source>
        <dbReference type="ARBA" id="ARBA00005755"/>
    </source>
</evidence>
<sequence>MHYNDIPKRVRRYLTTTRRQFNRLPHQAQKILLDAAWREYARERRDRVVESIPVDDSSFTIRLSKHRRSTTLRGRSYPWKSLVLTIDLGGYIITEDNLQSFAEYMDLIRDAYTDNGYTPYQYTFFGGGYVFNTRPNASDVILRLTDKLDEYEESFVLSTAIIRLRKGRTSRTLDQGLVAGYGEGIPRSLGNGFWALSLTKSRTKCILNAYVSWMLYRSVTLDEVIMGDFTEYNKLKDQCNTHLPVGLLSIADIQEMTPHEYRVIYQVDSLDDITPEDTVESCMYLYARNHVELVIHEQYLHDTTVVQLAKLAGTTFLHVIDPKTPKTDLVDIIVADVESYREELSNKSHRHVPYLVGVYSETLGFKAFRGEDSVIRCLDYLTGLSGDNVIWFHNGGRYDTHLFLGPIMDICNGDLMNPLQILDVNGKLVQVRLETINGSLTIRDSCSIIPGSLARLAADFGCTNKLDDVDILNVTREDLMNSPKILEYNQVDCIALYEVLTKYQDSTLKVLGSNPLHHVSASSFAKTLFYSTYYNVRKYPLYRLSQTVHEFISRGYQGGRCEVFKRGKFREDTRIVPYDFTSMYPAAGKKKVPYGKPKYVSNLEYISSLAMDAYLEDNPGFYEVTVVHTPRDKLPLHGVYQDCRYIFPYITNSGGHVIFSEELRKGLSIGYTYVLHQGYTQPLAPICRKFFKDLFAVKKQASAEGHKAQEYTAKITVNAAYGFFGFNAYDRPVLRAYGKSMEAHLEALADNGQVHYREEGNGFLAYERTNVPLEDINVAVAAAITSYARMTLWELLQDIKDHGGILYYCDTDSVYSNIDIAKHPVLGPKWCGNNGGKDLGGLKRELADDEYISKACFVGCKTYGYITMEDVPNPKPKYVVKSKGTDHIKPLGKRMHGESKEEYTRREKAKQKEYKTMYKAISGLLDGPCEFKSSSIVVSRMHKVTKDMDIVDKTITKTIHGVYTKGIIHEDGTVTPLDLSPEHPVEW</sequence>
<dbReference type="SUPFAM" id="SSF53098">
    <property type="entry name" value="Ribonuclease H-like"/>
    <property type="match status" value="1"/>
</dbReference>
<proteinExistence type="inferred from homology"/>
<evidence type="ECO:0000256" key="6">
    <source>
        <dbReference type="ARBA" id="ARBA00022705"/>
    </source>
</evidence>
<keyword evidence="12" id="KW-1185">Reference proteome</keyword>
<dbReference type="EC" id="2.7.7.7" evidence="2"/>
<dbReference type="EMBL" id="KV442245">
    <property type="protein sequence ID" value="OAQ22100.1"/>
    <property type="molecule type" value="Genomic_DNA"/>
</dbReference>
<comment type="similarity">
    <text evidence="1">Belongs to the DNA polymerase type-B family.</text>
</comment>
<evidence type="ECO:0000313" key="12">
    <source>
        <dbReference type="Proteomes" id="UP000078512"/>
    </source>
</evidence>
<feature type="domain" description="DNA-directed DNA polymerase family B mitochondria/virus" evidence="10">
    <location>
        <begin position="484"/>
        <end position="728"/>
    </location>
</feature>
<keyword evidence="7" id="KW-0239">DNA-directed DNA polymerase</keyword>
<dbReference type="SUPFAM" id="SSF56672">
    <property type="entry name" value="DNA/RNA polymerases"/>
    <property type="match status" value="1"/>
</dbReference>
<dbReference type="STRING" id="1314771.A0A197JAH0"/>
<dbReference type="Pfam" id="PF03175">
    <property type="entry name" value="DNA_pol_B_2"/>
    <property type="match status" value="1"/>
</dbReference>
<evidence type="ECO:0000256" key="3">
    <source>
        <dbReference type="ARBA" id="ARBA00014385"/>
    </source>
</evidence>
<dbReference type="OrthoDB" id="5600037at2759"/>
<accession>A0A197JAH0</accession>
<dbReference type="GO" id="GO:0003677">
    <property type="term" value="F:DNA binding"/>
    <property type="evidence" value="ECO:0007669"/>
    <property type="project" value="UniProtKB-KW"/>
</dbReference>
<protein>
    <recommendedName>
        <fullName evidence="3">Probable DNA polymerase</fullName>
        <ecNumber evidence="2">2.7.7.7</ecNumber>
    </recommendedName>
</protein>
<dbReference type="InterPro" id="IPR036397">
    <property type="entry name" value="RNaseH_sf"/>
</dbReference>
<dbReference type="Gene3D" id="3.30.420.10">
    <property type="entry name" value="Ribonuclease H-like superfamily/Ribonuclease H"/>
    <property type="match status" value="1"/>
</dbReference>
<dbReference type="Proteomes" id="UP000078512">
    <property type="component" value="Unassembled WGS sequence"/>
</dbReference>
<dbReference type="PROSITE" id="PS00116">
    <property type="entry name" value="DNA_POLYMERASE_B"/>
    <property type="match status" value="1"/>
</dbReference>
<keyword evidence="5" id="KW-0548">Nucleotidyltransferase</keyword>